<dbReference type="Pfam" id="PF02465">
    <property type="entry name" value="FliD_N"/>
    <property type="match status" value="1"/>
</dbReference>
<keyword evidence="8" id="KW-0969">Cilium</keyword>
<comment type="function">
    <text evidence="5">Required for morphogenesis and for the elongation of the flagellar filament by facilitating polymerization of the flagellin monomers at the tip of growing filament. Forms a capping structure, which prevents flagellin subunits (transported through the central channel of the flagellum) from leaking out without polymerization at the distal end.</text>
</comment>
<evidence type="ECO:0000259" key="7">
    <source>
        <dbReference type="Pfam" id="PF07195"/>
    </source>
</evidence>
<keyword evidence="8" id="KW-0282">Flagellum</keyword>
<comment type="caution">
    <text evidence="8">The sequence shown here is derived from an EMBL/GenBank/DDBJ whole genome shotgun (WGS) entry which is preliminary data.</text>
</comment>
<comment type="similarity">
    <text evidence="1 5">Belongs to the FliD family.</text>
</comment>
<evidence type="ECO:0000256" key="3">
    <source>
        <dbReference type="ARBA" id="ARBA00023054"/>
    </source>
</evidence>
<keyword evidence="4 5" id="KW-0975">Bacterial flagellum</keyword>
<evidence type="ECO:0000259" key="6">
    <source>
        <dbReference type="Pfam" id="PF02465"/>
    </source>
</evidence>
<comment type="subcellular location">
    <subcellularLocation>
        <location evidence="5">Secreted</location>
    </subcellularLocation>
    <subcellularLocation>
        <location evidence="5">Bacterial flagellum</location>
    </subcellularLocation>
</comment>
<organism evidence="8 9">
    <name type="scientific">Cupriavidus numazuensis</name>
    <dbReference type="NCBI Taxonomy" id="221992"/>
    <lineage>
        <taxon>Bacteria</taxon>
        <taxon>Pseudomonadati</taxon>
        <taxon>Pseudomonadota</taxon>
        <taxon>Betaproteobacteria</taxon>
        <taxon>Burkholderiales</taxon>
        <taxon>Burkholderiaceae</taxon>
        <taxon>Cupriavidus</taxon>
    </lineage>
</organism>
<dbReference type="InterPro" id="IPR003481">
    <property type="entry name" value="FliD_N"/>
</dbReference>
<evidence type="ECO:0000313" key="9">
    <source>
        <dbReference type="Proteomes" id="UP000672657"/>
    </source>
</evidence>
<dbReference type="InterPro" id="IPR010809">
    <property type="entry name" value="FliD_C"/>
</dbReference>
<proteinExistence type="inferred from homology"/>
<dbReference type="Proteomes" id="UP000672657">
    <property type="component" value="Unassembled WGS sequence"/>
</dbReference>
<dbReference type="RefSeq" id="WP_211952258.1">
    <property type="nucleotide sequence ID" value="NZ_CAJPVI010000004.1"/>
</dbReference>
<evidence type="ECO:0000313" key="8">
    <source>
        <dbReference type="EMBL" id="CAG2135041.1"/>
    </source>
</evidence>
<gene>
    <name evidence="8" type="primary">fliD_1</name>
    <name evidence="8" type="ORF">LMG26411_01065</name>
</gene>
<keyword evidence="9" id="KW-1185">Reference proteome</keyword>
<dbReference type="Pfam" id="PF07195">
    <property type="entry name" value="FliD_C"/>
    <property type="match status" value="1"/>
</dbReference>
<dbReference type="InterPro" id="IPR040026">
    <property type="entry name" value="FliD"/>
</dbReference>
<dbReference type="PANTHER" id="PTHR30288">
    <property type="entry name" value="FLAGELLAR CAP/ASSEMBLY PROTEIN FLID"/>
    <property type="match status" value="1"/>
</dbReference>
<feature type="domain" description="Flagellar hook-associated protein 2 N-terminal" evidence="6">
    <location>
        <begin position="11"/>
        <end position="107"/>
    </location>
</feature>
<comment type="subunit">
    <text evidence="2 5">Homopentamer.</text>
</comment>
<evidence type="ECO:0000256" key="4">
    <source>
        <dbReference type="ARBA" id="ARBA00023143"/>
    </source>
</evidence>
<feature type="domain" description="Flagellar hook-associated protein 2 C-terminal" evidence="7">
    <location>
        <begin position="234"/>
        <end position="456"/>
    </location>
</feature>
<accession>A0ABN7PTQ4</accession>
<keyword evidence="5" id="KW-0964">Secreted</keyword>
<protein>
    <recommendedName>
        <fullName evidence="5">Flagellar hook-associated protein 2</fullName>
        <shortName evidence="5">HAP2</shortName>
    </recommendedName>
    <alternativeName>
        <fullName evidence="5">Flagellar cap protein</fullName>
    </alternativeName>
</protein>
<sequence>MASISSLGIGSGLDLNSLLANIQNAESANLSAIQSQQQSYNSKLSAYGQIKSTLTAFQSAAAALGAKSLFGSATTTASNTATLTSSADSTAVSGNYTITVNKLASAQSLVAAGTAAANTAIGNGTIKIELGTTSGTSFTPGSGTPASITIGNGNNTLAGIRDAINQANAGVTASIVNDGSGTPYRLALTSTTGGAAATMRISVTGNGTDDPAALDNLVAYDPAGTKSMTESVPGADASLSVNGIPVSSATNTVTGAAQGLTLNLQALGTSTVTVKSDTATITTAVKAFVDAFNKLQSTAKTLTSFNPDTKAASTLTGDGTLRNIQTQLRSALNTAQPGGANGINVLTQAGLSFTTDGTLSLDTDKLGKALANNLNGVTQFFSGVDGKSGLANQMSDLVGKITGSKGSLTNATDGINKTLRTLSDRLDSESTRISTMMDTYRQQFSQLDLLVNKMNSTSSYLTQQFGAMNNVSTK</sequence>
<dbReference type="EMBL" id="CAJPVI010000004">
    <property type="protein sequence ID" value="CAG2135041.1"/>
    <property type="molecule type" value="Genomic_DNA"/>
</dbReference>
<keyword evidence="8" id="KW-0966">Cell projection</keyword>
<evidence type="ECO:0000256" key="5">
    <source>
        <dbReference type="RuleBase" id="RU362066"/>
    </source>
</evidence>
<reference evidence="8 9" key="1">
    <citation type="submission" date="2021-03" db="EMBL/GenBank/DDBJ databases">
        <authorList>
            <person name="Peeters C."/>
        </authorList>
    </citation>
    <scope>NUCLEOTIDE SEQUENCE [LARGE SCALE GENOMIC DNA]</scope>
    <source>
        <strain evidence="8 9">LMG 26411</strain>
    </source>
</reference>
<keyword evidence="3" id="KW-0175">Coiled coil</keyword>
<dbReference type="PANTHER" id="PTHR30288:SF0">
    <property type="entry name" value="FLAGELLAR HOOK-ASSOCIATED PROTEIN 2"/>
    <property type="match status" value="1"/>
</dbReference>
<name>A0ABN7PTQ4_9BURK</name>
<evidence type="ECO:0000256" key="2">
    <source>
        <dbReference type="ARBA" id="ARBA00011255"/>
    </source>
</evidence>
<evidence type="ECO:0000256" key="1">
    <source>
        <dbReference type="ARBA" id="ARBA00009764"/>
    </source>
</evidence>